<accession>A0AAV9Z7S1</accession>
<dbReference type="EMBL" id="JAWWNJ010000184">
    <property type="protein sequence ID" value="KAK6974396.1"/>
    <property type="molecule type" value="Genomic_DNA"/>
</dbReference>
<feature type="compositionally biased region" description="Low complexity" evidence="1">
    <location>
        <begin position="236"/>
        <end position="245"/>
    </location>
</feature>
<evidence type="ECO:0000256" key="1">
    <source>
        <dbReference type="SAM" id="MobiDB-lite"/>
    </source>
</evidence>
<evidence type="ECO:0000313" key="2">
    <source>
        <dbReference type="EMBL" id="KAK6974396.1"/>
    </source>
</evidence>
<organism evidence="2 3">
    <name type="scientific">Favolaschia claudopus</name>
    <dbReference type="NCBI Taxonomy" id="2862362"/>
    <lineage>
        <taxon>Eukaryota</taxon>
        <taxon>Fungi</taxon>
        <taxon>Dikarya</taxon>
        <taxon>Basidiomycota</taxon>
        <taxon>Agaricomycotina</taxon>
        <taxon>Agaricomycetes</taxon>
        <taxon>Agaricomycetidae</taxon>
        <taxon>Agaricales</taxon>
        <taxon>Marasmiineae</taxon>
        <taxon>Mycenaceae</taxon>
        <taxon>Favolaschia</taxon>
    </lineage>
</organism>
<protein>
    <submittedName>
        <fullName evidence="2">Uncharacterized protein</fullName>
    </submittedName>
</protein>
<proteinExistence type="predicted"/>
<comment type="caution">
    <text evidence="2">The sequence shown here is derived from an EMBL/GenBank/DDBJ whole genome shotgun (WGS) entry which is preliminary data.</text>
</comment>
<feature type="compositionally biased region" description="Low complexity" evidence="1">
    <location>
        <begin position="184"/>
        <end position="203"/>
    </location>
</feature>
<evidence type="ECO:0000313" key="3">
    <source>
        <dbReference type="Proteomes" id="UP001362999"/>
    </source>
</evidence>
<dbReference type="AlphaFoldDB" id="A0AAV9Z7S1"/>
<sequence length="258" mass="28190">MDPLQEEAAELAGALKEAPLDAPRKHHQQIFSSARPNVVELVVVVKSPNALGLRGSAIQPAASPIASPAAFCNCLEPPPNATCYDPSAEQYVYAPQLKPRWMTAKLRLTKIDAFFFLPNYILEDRRRPRSSSVAGHKSRTKKRDGSVSRPPTELESPDKPRKTPFANTQQGDDPFLNPLPHLDPSTVTRPSSRSSLNSLRAPSTTTVAPFSLDDDDEELEEGEVRQRLITQPTSKLPPAHHASALPPAPNTHTAHTVP</sequence>
<keyword evidence="3" id="KW-1185">Reference proteome</keyword>
<dbReference type="Proteomes" id="UP001362999">
    <property type="component" value="Unassembled WGS sequence"/>
</dbReference>
<feature type="region of interest" description="Disordered" evidence="1">
    <location>
        <begin position="127"/>
        <end position="258"/>
    </location>
</feature>
<feature type="compositionally biased region" description="Acidic residues" evidence="1">
    <location>
        <begin position="212"/>
        <end position="221"/>
    </location>
</feature>
<name>A0AAV9Z7S1_9AGAR</name>
<reference evidence="2 3" key="1">
    <citation type="journal article" date="2024" name="J Genomics">
        <title>Draft genome sequencing and assembly of Favolaschia claudopus CIRM-BRFM 2984 isolated from oak limbs.</title>
        <authorList>
            <person name="Navarro D."/>
            <person name="Drula E."/>
            <person name="Chaduli D."/>
            <person name="Cazenave R."/>
            <person name="Ahrendt S."/>
            <person name="Wang J."/>
            <person name="Lipzen A."/>
            <person name="Daum C."/>
            <person name="Barry K."/>
            <person name="Grigoriev I.V."/>
            <person name="Favel A."/>
            <person name="Rosso M.N."/>
            <person name="Martin F."/>
        </authorList>
    </citation>
    <scope>NUCLEOTIDE SEQUENCE [LARGE SCALE GENOMIC DNA]</scope>
    <source>
        <strain evidence="2 3">CIRM-BRFM 2984</strain>
    </source>
</reference>
<gene>
    <name evidence="2" type="ORF">R3P38DRAFT_3239461</name>
</gene>